<dbReference type="PANTHER" id="PTHR43667:SF2">
    <property type="entry name" value="FATTY ACID C-METHYL TRANSFERASE"/>
    <property type="match status" value="1"/>
</dbReference>
<dbReference type="RefSeq" id="WP_179662081.1">
    <property type="nucleotide sequence ID" value="NZ_JACCBG010000001.1"/>
</dbReference>
<keyword evidence="5" id="KW-0443">Lipid metabolism</keyword>
<proteinExistence type="inferred from homology"/>
<dbReference type="CDD" id="cd02440">
    <property type="entry name" value="AdoMet_MTases"/>
    <property type="match status" value="1"/>
</dbReference>
<dbReference type="InterPro" id="IPR003333">
    <property type="entry name" value="CMAS"/>
</dbReference>
<dbReference type="GO" id="GO:0032259">
    <property type="term" value="P:methylation"/>
    <property type="evidence" value="ECO:0007669"/>
    <property type="project" value="UniProtKB-KW"/>
</dbReference>
<keyword evidence="2 6" id="KW-0489">Methyltransferase</keyword>
<reference evidence="6 7" key="1">
    <citation type="submission" date="2020-07" db="EMBL/GenBank/DDBJ databases">
        <title>Sequencing the genomes of 1000 actinobacteria strains.</title>
        <authorList>
            <person name="Klenk H.-P."/>
        </authorList>
    </citation>
    <scope>NUCLEOTIDE SEQUENCE [LARGE SCALE GENOMIC DNA]</scope>
    <source>
        <strain evidence="6 7">DSM 21350</strain>
    </source>
</reference>
<dbReference type="PIRSF" id="PIRSF003085">
    <property type="entry name" value="CMAS"/>
    <property type="match status" value="1"/>
</dbReference>
<dbReference type="EC" id="2.1.1.79" evidence="6"/>
<evidence type="ECO:0000256" key="3">
    <source>
        <dbReference type="ARBA" id="ARBA00022679"/>
    </source>
</evidence>
<evidence type="ECO:0000313" key="7">
    <source>
        <dbReference type="Proteomes" id="UP000535511"/>
    </source>
</evidence>
<evidence type="ECO:0000256" key="4">
    <source>
        <dbReference type="ARBA" id="ARBA00022691"/>
    </source>
</evidence>
<comment type="similarity">
    <text evidence="1">Belongs to the CFA/CMAS family.</text>
</comment>
<sequence>MTLAPSRPETTREATAENIREALSDWPGLDRVPAGLRTRVSAKVARQLFLGAVRRLPVTVEVLAEDAPGSGSVTTYGRGGPRMVVHRPGELFDRLGRDGLIGFGEAYLTGAWEAEDLAGFLTVLAAQLSDLVPRPLQRLRAIAVPRTPRRTRNTTRGSRDNIAHHYDLSNELFQLFLDPSLSYSAALFDSDIVDRGDFRQATSPYRPGTDGPGSGEDLLEAQARKVERLLDQAGVGEGTRVLEIGTGWGELALRAARRGARVHTITLSVEQKELAEQRIAAAGLAHLVDVELCDYREVSTGPTSDVRYDAVVSVEMIEAVGHEYWATYFETIDRVLAPGGKVAIQAITMPHDRMLATRNTYTWINKYIFPGGFLPSVEVIDQVTRRRTGLRVTDRLSMGAHYTETLRRWDRAFAEASEQVLALGFDETFLRMWHFYLEYSRAGFDAGYIDVNQITLARPEEARR</sequence>
<keyword evidence="4" id="KW-0949">S-adenosyl-L-methionine</keyword>
<dbReference type="GO" id="GO:0008610">
    <property type="term" value="P:lipid biosynthetic process"/>
    <property type="evidence" value="ECO:0007669"/>
    <property type="project" value="InterPro"/>
</dbReference>
<keyword evidence="7" id="KW-1185">Reference proteome</keyword>
<organism evidence="6 7">
    <name type="scientific">Nocardioides panaciterrulae</name>
    <dbReference type="NCBI Taxonomy" id="661492"/>
    <lineage>
        <taxon>Bacteria</taxon>
        <taxon>Bacillati</taxon>
        <taxon>Actinomycetota</taxon>
        <taxon>Actinomycetes</taxon>
        <taxon>Propionibacteriales</taxon>
        <taxon>Nocardioidaceae</taxon>
        <taxon>Nocardioides</taxon>
    </lineage>
</organism>
<dbReference type="InterPro" id="IPR050723">
    <property type="entry name" value="CFA/CMAS"/>
</dbReference>
<dbReference type="Proteomes" id="UP000535511">
    <property type="component" value="Unassembled WGS sequence"/>
</dbReference>
<dbReference type="GO" id="GO:0008825">
    <property type="term" value="F:cyclopropane-fatty-acyl-phospholipid synthase activity"/>
    <property type="evidence" value="ECO:0007669"/>
    <property type="project" value="UniProtKB-EC"/>
</dbReference>
<keyword evidence="3 6" id="KW-0808">Transferase</keyword>
<dbReference type="Gene3D" id="3.40.50.150">
    <property type="entry name" value="Vaccinia Virus protein VP39"/>
    <property type="match status" value="1"/>
</dbReference>
<name>A0A7Y9E3C0_9ACTN</name>
<evidence type="ECO:0000256" key="2">
    <source>
        <dbReference type="ARBA" id="ARBA00022603"/>
    </source>
</evidence>
<protein>
    <submittedName>
        <fullName evidence="6">Cyclopropane-fatty-acyl-phospholipid synthase</fullName>
        <ecNumber evidence="6">2.1.1.79</ecNumber>
    </submittedName>
</protein>
<dbReference type="Pfam" id="PF02353">
    <property type="entry name" value="CMAS"/>
    <property type="match status" value="1"/>
</dbReference>
<evidence type="ECO:0000256" key="1">
    <source>
        <dbReference type="ARBA" id="ARBA00010815"/>
    </source>
</evidence>
<dbReference type="InterPro" id="IPR029063">
    <property type="entry name" value="SAM-dependent_MTases_sf"/>
</dbReference>
<evidence type="ECO:0000256" key="5">
    <source>
        <dbReference type="ARBA" id="ARBA00023098"/>
    </source>
</evidence>
<dbReference type="SUPFAM" id="SSF53335">
    <property type="entry name" value="S-adenosyl-L-methionine-dependent methyltransferases"/>
    <property type="match status" value="1"/>
</dbReference>
<comment type="caution">
    <text evidence="6">The sequence shown here is derived from an EMBL/GenBank/DDBJ whole genome shotgun (WGS) entry which is preliminary data.</text>
</comment>
<accession>A0A7Y9E3C0</accession>
<dbReference type="EMBL" id="JACCBG010000001">
    <property type="protein sequence ID" value="NYD40156.1"/>
    <property type="molecule type" value="Genomic_DNA"/>
</dbReference>
<dbReference type="PANTHER" id="PTHR43667">
    <property type="entry name" value="CYCLOPROPANE-FATTY-ACYL-PHOSPHOLIPID SYNTHASE"/>
    <property type="match status" value="1"/>
</dbReference>
<dbReference type="AlphaFoldDB" id="A0A7Y9E3C0"/>
<gene>
    <name evidence="6" type="ORF">BJZ21_000239</name>
</gene>
<evidence type="ECO:0000313" key="6">
    <source>
        <dbReference type="EMBL" id="NYD40156.1"/>
    </source>
</evidence>